<proteinExistence type="predicted"/>
<evidence type="ECO:0000256" key="1">
    <source>
        <dbReference type="SAM" id="MobiDB-lite"/>
    </source>
</evidence>
<organism evidence="2 3">
    <name type="scientific">Penicillium canescens</name>
    <dbReference type="NCBI Taxonomy" id="5083"/>
    <lineage>
        <taxon>Eukaryota</taxon>
        <taxon>Fungi</taxon>
        <taxon>Dikarya</taxon>
        <taxon>Ascomycota</taxon>
        <taxon>Pezizomycotina</taxon>
        <taxon>Eurotiomycetes</taxon>
        <taxon>Eurotiomycetidae</taxon>
        <taxon>Eurotiales</taxon>
        <taxon>Aspergillaceae</taxon>
        <taxon>Penicillium</taxon>
    </lineage>
</organism>
<dbReference type="EMBL" id="JAQJZL010000010">
    <property type="protein sequence ID" value="KAJ6035700.1"/>
    <property type="molecule type" value="Genomic_DNA"/>
</dbReference>
<feature type="region of interest" description="Disordered" evidence="1">
    <location>
        <begin position="98"/>
        <end position="154"/>
    </location>
</feature>
<protein>
    <submittedName>
        <fullName evidence="2">Uncharacterized protein</fullName>
    </submittedName>
</protein>
<feature type="non-terminal residue" evidence="2">
    <location>
        <position position="1"/>
    </location>
</feature>
<accession>A0AAD6I9E7</accession>
<sequence>SSHGEPQDSTDNDDLHPLGEDTAAQSESSDNTDSMANLATAEEPVPNPGVENLMEIDQAARDKFIQNMRDLSWDEFDKIRKSLPKRPILRPANWARGDENHAWPEKLPEARDSPGVDQTSGVYQTLAEPRNDKNADSLEPWPAPENPGDASRSIADKIDSNDAVFSWSEVTIDTPEYRAGAILSTSLNCRHTKALLVCSLLLRTASSHSHHDMMKRSMTLNFSPLMIGNLRFGHEELLNFLVVVPNKDAREQFRHWWHQLPLGFHKVDICHTAFFDGTAMPMETPSDLPNEATRLHWHKTVAGFIYNPGPDYQKQKREEVEMRCDTPYQAWRDRPPDSRAVPPHVYLRPAEDLDIGGVVEIMNWYTRKTSLSRDIEPWTFGDYDDIHELCRKNRFPFLIAARRDHEDLTRSGLMRLSDTCVGELLVFVEEDYKKITLAEPWLA</sequence>
<gene>
    <name evidence="2" type="ORF">N7460_009875</name>
</gene>
<comment type="caution">
    <text evidence="2">The sequence shown here is derived from an EMBL/GenBank/DDBJ whole genome shotgun (WGS) entry which is preliminary data.</text>
</comment>
<evidence type="ECO:0000313" key="3">
    <source>
        <dbReference type="Proteomes" id="UP001219568"/>
    </source>
</evidence>
<dbReference type="AlphaFoldDB" id="A0AAD6I9E7"/>
<reference evidence="2" key="1">
    <citation type="journal article" date="2023" name="IMA Fungus">
        <title>Comparative genomic study of the Penicillium genus elucidates a diverse pangenome and 15 lateral gene transfer events.</title>
        <authorList>
            <person name="Petersen C."/>
            <person name="Sorensen T."/>
            <person name="Nielsen M.R."/>
            <person name="Sondergaard T.E."/>
            <person name="Sorensen J.L."/>
            <person name="Fitzpatrick D.A."/>
            <person name="Frisvad J.C."/>
            <person name="Nielsen K.L."/>
        </authorList>
    </citation>
    <scope>NUCLEOTIDE SEQUENCE</scope>
    <source>
        <strain evidence="2">IBT 15450</strain>
    </source>
</reference>
<name>A0AAD6I9E7_PENCN</name>
<reference evidence="2" key="2">
    <citation type="submission" date="2023-01" db="EMBL/GenBank/DDBJ databases">
        <authorList>
            <person name="Petersen C."/>
        </authorList>
    </citation>
    <scope>NUCLEOTIDE SEQUENCE</scope>
    <source>
        <strain evidence="2">IBT 15450</strain>
    </source>
</reference>
<feature type="compositionally biased region" description="Basic and acidic residues" evidence="1">
    <location>
        <begin position="98"/>
        <end position="114"/>
    </location>
</feature>
<evidence type="ECO:0000313" key="2">
    <source>
        <dbReference type="EMBL" id="KAJ6035700.1"/>
    </source>
</evidence>
<keyword evidence="3" id="KW-1185">Reference proteome</keyword>
<feature type="region of interest" description="Disordered" evidence="1">
    <location>
        <begin position="1"/>
        <end position="53"/>
    </location>
</feature>
<feature type="compositionally biased region" description="Polar residues" evidence="1">
    <location>
        <begin position="23"/>
        <end position="37"/>
    </location>
</feature>
<dbReference type="Proteomes" id="UP001219568">
    <property type="component" value="Unassembled WGS sequence"/>
</dbReference>